<protein>
    <submittedName>
        <fullName evidence="4">NAD(P)-dependent alcohol dehydrogenase</fullName>
    </submittedName>
</protein>
<dbReference type="Proteomes" id="UP001500956">
    <property type="component" value="Unassembled WGS sequence"/>
</dbReference>
<evidence type="ECO:0000256" key="2">
    <source>
        <dbReference type="ARBA" id="ARBA00023002"/>
    </source>
</evidence>
<keyword evidence="2" id="KW-0560">Oxidoreductase</keyword>
<keyword evidence="1" id="KW-0521">NADP</keyword>
<dbReference type="InterPro" id="IPR020843">
    <property type="entry name" value="ER"/>
</dbReference>
<dbReference type="PANTHER" id="PTHR48106">
    <property type="entry name" value="QUINONE OXIDOREDUCTASE PIG3-RELATED"/>
    <property type="match status" value="1"/>
</dbReference>
<dbReference type="Pfam" id="PF08240">
    <property type="entry name" value="ADH_N"/>
    <property type="match status" value="1"/>
</dbReference>
<dbReference type="SUPFAM" id="SSF51735">
    <property type="entry name" value="NAD(P)-binding Rossmann-fold domains"/>
    <property type="match status" value="1"/>
</dbReference>
<name>A0ABP8YPJ6_9MICO</name>
<evidence type="ECO:0000256" key="1">
    <source>
        <dbReference type="ARBA" id="ARBA00022857"/>
    </source>
</evidence>
<evidence type="ECO:0000313" key="5">
    <source>
        <dbReference type="Proteomes" id="UP001500956"/>
    </source>
</evidence>
<sequence length="316" mass="33607">MRAAVRDRYGPPEVVSVREVPEPTLAAHEVLVRVRATTVNRTDTAYRAGRPWLARPVYGIPRPRARVLGCEYAGVVEAVGDGVSDRDVGERVYGYLEGRFGAHAQLMAVPADGWIEAIPEHLSFTDVVGLTEGPHYALAFCDRLRIGAGTRVLVHGATGAIGSATVQLAAARGAVVTAVCDAAHTDLLRSLGAARVIARDEVDFTRDEARFDAIADAVGKSSFARCRRLLGPDGLFASSEPGPGGVNVLLAALPGVRVRFPVPPPEVRARRTLHDLIAAGSLVPVVDRRCPLDDVVAAHRYVDAGRKIGSVVIDVP</sequence>
<reference evidence="5" key="1">
    <citation type="journal article" date="2019" name="Int. J. Syst. Evol. Microbiol.">
        <title>The Global Catalogue of Microorganisms (GCM) 10K type strain sequencing project: providing services to taxonomists for standard genome sequencing and annotation.</title>
        <authorList>
            <consortium name="The Broad Institute Genomics Platform"/>
            <consortium name="The Broad Institute Genome Sequencing Center for Infectious Disease"/>
            <person name="Wu L."/>
            <person name="Ma J."/>
        </authorList>
    </citation>
    <scope>NUCLEOTIDE SEQUENCE [LARGE SCALE GENOMIC DNA]</scope>
    <source>
        <strain evidence="5">JCM 18063</strain>
    </source>
</reference>
<gene>
    <name evidence="4" type="ORF">GCM10023216_26890</name>
</gene>
<dbReference type="Pfam" id="PF13602">
    <property type="entry name" value="ADH_zinc_N_2"/>
    <property type="match status" value="1"/>
</dbReference>
<comment type="caution">
    <text evidence="4">The sequence shown here is derived from an EMBL/GenBank/DDBJ whole genome shotgun (WGS) entry which is preliminary data.</text>
</comment>
<evidence type="ECO:0000313" key="4">
    <source>
        <dbReference type="EMBL" id="GAA4733232.1"/>
    </source>
</evidence>
<dbReference type="Gene3D" id="3.40.50.720">
    <property type="entry name" value="NAD(P)-binding Rossmann-like Domain"/>
    <property type="match status" value="1"/>
</dbReference>
<accession>A0ABP8YPJ6</accession>
<dbReference type="SUPFAM" id="SSF50129">
    <property type="entry name" value="GroES-like"/>
    <property type="match status" value="1"/>
</dbReference>
<proteinExistence type="predicted"/>
<feature type="domain" description="Enoyl reductase (ER)" evidence="3">
    <location>
        <begin position="10"/>
        <end position="313"/>
    </location>
</feature>
<dbReference type="Gene3D" id="3.90.180.10">
    <property type="entry name" value="Medium-chain alcohol dehydrogenases, catalytic domain"/>
    <property type="match status" value="1"/>
</dbReference>
<dbReference type="EMBL" id="BAABID010000014">
    <property type="protein sequence ID" value="GAA4733232.1"/>
    <property type="molecule type" value="Genomic_DNA"/>
</dbReference>
<dbReference type="CDD" id="cd08267">
    <property type="entry name" value="MDR1"/>
    <property type="match status" value="1"/>
</dbReference>
<organism evidence="4 5">
    <name type="scientific">Isoptericola chiayiensis</name>
    <dbReference type="NCBI Taxonomy" id="579446"/>
    <lineage>
        <taxon>Bacteria</taxon>
        <taxon>Bacillati</taxon>
        <taxon>Actinomycetota</taxon>
        <taxon>Actinomycetes</taxon>
        <taxon>Micrococcales</taxon>
        <taxon>Promicromonosporaceae</taxon>
        <taxon>Isoptericola</taxon>
    </lineage>
</organism>
<dbReference type="InterPro" id="IPR036291">
    <property type="entry name" value="NAD(P)-bd_dom_sf"/>
</dbReference>
<keyword evidence="5" id="KW-1185">Reference proteome</keyword>
<dbReference type="RefSeq" id="WP_172152427.1">
    <property type="nucleotide sequence ID" value="NZ_BAABID010000014.1"/>
</dbReference>
<dbReference type="InterPro" id="IPR011032">
    <property type="entry name" value="GroES-like_sf"/>
</dbReference>
<evidence type="ECO:0000259" key="3">
    <source>
        <dbReference type="SMART" id="SM00829"/>
    </source>
</evidence>
<dbReference type="SMART" id="SM00829">
    <property type="entry name" value="PKS_ER"/>
    <property type="match status" value="1"/>
</dbReference>
<dbReference type="InterPro" id="IPR013154">
    <property type="entry name" value="ADH-like_N"/>
</dbReference>